<dbReference type="SUPFAM" id="SSF53474">
    <property type="entry name" value="alpha/beta-Hydrolases"/>
    <property type="match status" value="1"/>
</dbReference>
<accession>A0A3N1L8C5</accession>
<dbReference type="Proteomes" id="UP000278222">
    <property type="component" value="Unassembled WGS sequence"/>
</dbReference>
<dbReference type="EMBL" id="RJKX01000014">
    <property type="protein sequence ID" value="ROP90933.1"/>
    <property type="molecule type" value="Genomic_DNA"/>
</dbReference>
<keyword evidence="1" id="KW-0378">Hydrolase</keyword>
<sequence>MAVFLDYDQATLDLQYNARAAVPDHPSVIQRWDVRGAAAATRLEAVRDIAYGDGILETLDIYRPPAPAGKPAPVLFFIHGGYWQWRDKKDFVFLAEPWVASGVVTVIVNYPLAPAAGMDEIVDACRRAVAWTAGRIARHGGDPHDIWLAGHSAGGHLTAEMLATDWRRFGYAMPPIAGGLAISGLYELEPIRRTYLNDVLGMDAETARRNSPLLHPPGECPPLICAVGGDETAEFHRQQAALVEAWSRAGRTVETMPLPGRNHFTVLDAFADPGHPLFVGLRQRMGS</sequence>
<organism evidence="3 4">
    <name type="scientific">Stella humosa</name>
    <dbReference type="NCBI Taxonomy" id="94"/>
    <lineage>
        <taxon>Bacteria</taxon>
        <taxon>Pseudomonadati</taxon>
        <taxon>Pseudomonadota</taxon>
        <taxon>Alphaproteobacteria</taxon>
        <taxon>Rhodospirillales</taxon>
        <taxon>Stellaceae</taxon>
        <taxon>Stella</taxon>
    </lineage>
</organism>
<dbReference type="PANTHER" id="PTHR48081">
    <property type="entry name" value="AB HYDROLASE SUPERFAMILY PROTEIN C4A8.06C"/>
    <property type="match status" value="1"/>
</dbReference>
<dbReference type="InterPro" id="IPR013094">
    <property type="entry name" value="AB_hydrolase_3"/>
</dbReference>
<comment type="caution">
    <text evidence="3">The sequence shown here is derived from an EMBL/GenBank/DDBJ whole genome shotgun (WGS) entry which is preliminary data.</text>
</comment>
<evidence type="ECO:0000313" key="3">
    <source>
        <dbReference type="EMBL" id="ROP90933.1"/>
    </source>
</evidence>
<evidence type="ECO:0000259" key="2">
    <source>
        <dbReference type="Pfam" id="PF07859"/>
    </source>
</evidence>
<protein>
    <submittedName>
        <fullName evidence="3">Arylformamidase</fullName>
    </submittedName>
</protein>
<evidence type="ECO:0000256" key="1">
    <source>
        <dbReference type="ARBA" id="ARBA00022801"/>
    </source>
</evidence>
<reference evidence="3 4" key="1">
    <citation type="submission" date="2018-11" db="EMBL/GenBank/DDBJ databases">
        <title>Genomic Encyclopedia of Type Strains, Phase IV (KMG-IV): sequencing the most valuable type-strain genomes for metagenomic binning, comparative biology and taxonomic classification.</title>
        <authorList>
            <person name="Goeker M."/>
        </authorList>
    </citation>
    <scope>NUCLEOTIDE SEQUENCE [LARGE SCALE GENOMIC DNA]</scope>
    <source>
        <strain evidence="3 4">DSM 5900</strain>
    </source>
</reference>
<gene>
    <name evidence="3" type="ORF">EDC65_2793</name>
</gene>
<dbReference type="InterPro" id="IPR050300">
    <property type="entry name" value="GDXG_lipolytic_enzyme"/>
</dbReference>
<feature type="domain" description="Alpha/beta hydrolase fold-3" evidence="2">
    <location>
        <begin position="75"/>
        <end position="264"/>
    </location>
</feature>
<name>A0A3N1L8C5_9PROT</name>
<dbReference type="AlphaFoldDB" id="A0A3N1L8C5"/>
<proteinExistence type="predicted"/>
<dbReference type="GO" id="GO:0016787">
    <property type="term" value="F:hydrolase activity"/>
    <property type="evidence" value="ECO:0007669"/>
    <property type="project" value="UniProtKB-KW"/>
</dbReference>
<keyword evidence="4" id="KW-1185">Reference proteome</keyword>
<dbReference type="InterPro" id="IPR029058">
    <property type="entry name" value="AB_hydrolase_fold"/>
</dbReference>
<dbReference type="PANTHER" id="PTHR48081:SF33">
    <property type="entry name" value="KYNURENINE FORMAMIDASE"/>
    <property type="match status" value="1"/>
</dbReference>
<evidence type="ECO:0000313" key="4">
    <source>
        <dbReference type="Proteomes" id="UP000278222"/>
    </source>
</evidence>
<dbReference type="Gene3D" id="3.40.50.1820">
    <property type="entry name" value="alpha/beta hydrolase"/>
    <property type="match status" value="1"/>
</dbReference>
<dbReference type="Pfam" id="PF07859">
    <property type="entry name" value="Abhydrolase_3"/>
    <property type="match status" value="1"/>
</dbReference>